<dbReference type="Pfam" id="PF05147">
    <property type="entry name" value="LANC_like"/>
    <property type="match status" value="1"/>
</dbReference>
<dbReference type="GO" id="GO:0031179">
    <property type="term" value="P:peptide modification"/>
    <property type="evidence" value="ECO:0007669"/>
    <property type="project" value="InterPro"/>
</dbReference>
<dbReference type="Gene3D" id="1.50.10.20">
    <property type="match status" value="1"/>
</dbReference>
<proteinExistence type="predicted"/>
<dbReference type="AlphaFoldDB" id="A0A644U4R3"/>
<protein>
    <recommendedName>
        <fullName evidence="2">Lanthionine synthetase C-like protein</fullName>
    </recommendedName>
</protein>
<evidence type="ECO:0008006" key="2">
    <source>
        <dbReference type="Google" id="ProtNLM"/>
    </source>
</evidence>
<accession>A0A644U4R3</accession>
<gene>
    <name evidence="1" type="ORF">SDC9_19715</name>
</gene>
<organism evidence="1">
    <name type="scientific">bioreactor metagenome</name>
    <dbReference type="NCBI Taxonomy" id="1076179"/>
    <lineage>
        <taxon>unclassified sequences</taxon>
        <taxon>metagenomes</taxon>
        <taxon>ecological metagenomes</taxon>
    </lineage>
</organism>
<sequence>MLEVKKSDNMTIYKQHRKSQLLLRLARHLVLNSSFTNNLGLYHGKMGIVLFFFHYSRYTGENLYEEFAGEMLDEVFDQVHLDMPTSFESGLCGIGWGVEYLLLHGFVKGNSDDILSEIDNKIMEEKNLLRTTDWSVRTGMEGISYYINIRLNSSSRNRNTLPFDEKYLHEWKLVNKNIIIPNENQILLSVIGTLPQGVNITSWKLGLENGCAGYAIKWMLGT</sequence>
<reference evidence="1" key="1">
    <citation type="submission" date="2019-08" db="EMBL/GenBank/DDBJ databases">
        <authorList>
            <person name="Kucharzyk K."/>
            <person name="Murdoch R.W."/>
            <person name="Higgins S."/>
            <person name="Loffler F."/>
        </authorList>
    </citation>
    <scope>NUCLEOTIDE SEQUENCE</scope>
</reference>
<dbReference type="EMBL" id="VSSQ01000076">
    <property type="protein sequence ID" value="MPL73906.1"/>
    <property type="molecule type" value="Genomic_DNA"/>
</dbReference>
<dbReference type="SUPFAM" id="SSF158745">
    <property type="entry name" value="LanC-like"/>
    <property type="match status" value="1"/>
</dbReference>
<evidence type="ECO:0000313" key="1">
    <source>
        <dbReference type="EMBL" id="MPL73906.1"/>
    </source>
</evidence>
<name>A0A644U4R3_9ZZZZ</name>
<comment type="caution">
    <text evidence="1">The sequence shown here is derived from an EMBL/GenBank/DDBJ whole genome shotgun (WGS) entry which is preliminary data.</text>
</comment>
<dbReference type="InterPro" id="IPR007822">
    <property type="entry name" value="LANC-like"/>
</dbReference>